<dbReference type="EMBL" id="KK207876">
    <property type="protein sequence ID" value="EZF50868.1"/>
    <property type="molecule type" value="Genomic_DNA"/>
</dbReference>
<dbReference type="InterPro" id="IPR017853">
    <property type="entry name" value="GH"/>
</dbReference>
<name>A0A022VYQ8_TRIRU</name>
<dbReference type="Gene3D" id="3.20.20.80">
    <property type="entry name" value="Glycosidases"/>
    <property type="match status" value="1"/>
</dbReference>
<protein>
    <recommendedName>
        <fullName evidence="1">GH18 domain-containing protein</fullName>
    </recommendedName>
</protein>
<dbReference type="Proteomes" id="UP000023758">
    <property type="component" value="Unassembled WGS sequence"/>
</dbReference>
<organism evidence="2">
    <name type="scientific">Trichophyton rubrum CBS 288.86</name>
    <dbReference type="NCBI Taxonomy" id="1215330"/>
    <lineage>
        <taxon>Eukaryota</taxon>
        <taxon>Fungi</taxon>
        <taxon>Dikarya</taxon>
        <taxon>Ascomycota</taxon>
        <taxon>Pezizomycotina</taxon>
        <taxon>Eurotiomycetes</taxon>
        <taxon>Eurotiomycetidae</taxon>
        <taxon>Onygenales</taxon>
        <taxon>Arthrodermataceae</taxon>
        <taxon>Trichophyton</taxon>
    </lineage>
</organism>
<dbReference type="InterPro" id="IPR001223">
    <property type="entry name" value="Glyco_hydro18_cat"/>
</dbReference>
<dbReference type="HOGENOM" id="CLU_2869251_0_0_1"/>
<proteinExistence type="predicted"/>
<evidence type="ECO:0000259" key="1">
    <source>
        <dbReference type="PROSITE" id="PS51910"/>
    </source>
</evidence>
<sequence length="64" mass="7208">MEPEGIPICGYTHISFAFLYINPVTFAVEPMVKNQEDLYSRVTALKKKEAGAQGLGLHWWIGLQ</sequence>
<feature type="domain" description="GH18" evidence="1">
    <location>
        <begin position="1"/>
        <end position="64"/>
    </location>
</feature>
<dbReference type="GO" id="GO:0005975">
    <property type="term" value="P:carbohydrate metabolic process"/>
    <property type="evidence" value="ECO:0007669"/>
    <property type="project" value="InterPro"/>
</dbReference>
<dbReference type="SUPFAM" id="SSF51445">
    <property type="entry name" value="(Trans)glycosidases"/>
    <property type="match status" value="1"/>
</dbReference>
<evidence type="ECO:0000313" key="2">
    <source>
        <dbReference type="EMBL" id="EZF50868.1"/>
    </source>
</evidence>
<dbReference type="PROSITE" id="PS51910">
    <property type="entry name" value="GH18_2"/>
    <property type="match status" value="1"/>
</dbReference>
<gene>
    <name evidence="2" type="ORF">H103_05690</name>
</gene>
<dbReference type="AlphaFoldDB" id="A0A022VYQ8"/>
<reference evidence="2" key="1">
    <citation type="submission" date="2014-02" db="EMBL/GenBank/DDBJ databases">
        <title>The Genome Sequence of Trichophyton rubrum (morphotype fischeri) CBS 288.86.</title>
        <authorList>
            <consortium name="The Broad Institute Genomics Platform"/>
            <person name="Cuomo C.A."/>
            <person name="White T.C."/>
            <person name="Graser Y."/>
            <person name="Martinez-Rossi N."/>
            <person name="Heitman J."/>
            <person name="Young S.K."/>
            <person name="Zeng Q."/>
            <person name="Gargeya S."/>
            <person name="Abouelleil A."/>
            <person name="Alvarado L."/>
            <person name="Chapman S.B."/>
            <person name="Gainer-Dewar J."/>
            <person name="Goldberg J."/>
            <person name="Griggs A."/>
            <person name="Gujja S."/>
            <person name="Hansen M."/>
            <person name="Howarth C."/>
            <person name="Imamovic A."/>
            <person name="Larimer J."/>
            <person name="Martinez D."/>
            <person name="Murphy C."/>
            <person name="Pearson M.D."/>
            <person name="Persinoti G."/>
            <person name="Poon T."/>
            <person name="Priest M."/>
            <person name="Roberts A.D."/>
            <person name="Saif S."/>
            <person name="Shea T.D."/>
            <person name="Sykes S.N."/>
            <person name="Wortman J."/>
            <person name="Nusbaum C."/>
            <person name="Birren B."/>
        </authorList>
    </citation>
    <scope>NUCLEOTIDE SEQUENCE [LARGE SCALE GENOMIC DNA]</scope>
    <source>
        <strain evidence="2">CBS 288.86</strain>
    </source>
</reference>
<accession>A0A022VYQ8</accession>